<accession>A0A1L9T4I8</accession>
<evidence type="ECO:0000256" key="10">
    <source>
        <dbReference type="SAM" id="MobiDB-lite"/>
    </source>
</evidence>
<dbReference type="Pfam" id="PF00067">
    <property type="entry name" value="p450"/>
    <property type="match status" value="1"/>
</dbReference>
<proteinExistence type="inferred from homology"/>
<evidence type="ECO:0000313" key="13">
    <source>
        <dbReference type="Proteomes" id="UP000184356"/>
    </source>
</evidence>
<comment type="cofactor">
    <cofactor evidence="1 8">
        <name>heme</name>
        <dbReference type="ChEBI" id="CHEBI:30413"/>
    </cofactor>
</comment>
<evidence type="ECO:0000256" key="9">
    <source>
        <dbReference type="RuleBase" id="RU000461"/>
    </source>
</evidence>
<dbReference type="InterPro" id="IPR050121">
    <property type="entry name" value="Cytochrome_P450_monoxygenase"/>
</dbReference>
<dbReference type="InterPro" id="IPR036396">
    <property type="entry name" value="Cyt_P450_sf"/>
</dbReference>
<evidence type="ECO:0000256" key="11">
    <source>
        <dbReference type="SAM" id="Phobius"/>
    </source>
</evidence>
<evidence type="ECO:0000256" key="6">
    <source>
        <dbReference type="ARBA" id="ARBA00023004"/>
    </source>
</evidence>
<dbReference type="SUPFAM" id="SSF48264">
    <property type="entry name" value="Cytochrome P450"/>
    <property type="match status" value="1"/>
</dbReference>
<evidence type="ECO:0000256" key="4">
    <source>
        <dbReference type="ARBA" id="ARBA00022723"/>
    </source>
</evidence>
<dbReference type="GO" id="GO:0016705">
    <property type="term" value="F:oxidoreductase activity, acting on paired donors, with incorporation or reduction of molecular oxygen"/>
    <property type="evidence" value="ECO:0007669"/>
    <property type="project" value="InterPro"/>
</dbReference>
<dbReference type="PRINTS" id="PR00463">
    <property type="entry name" value="EP450I"/>
</dbReference>
<keyword evidence="11" id="KW-0812">Transmembrane</keyword>
<dbReference type="PANTHER" id="PTHR24305">
    <property type="entry name" value="CYTOCHROME P450"/>
    <property type="match status" value="1"/>
</dbReference>
<dbReference type="PRINTS" id="PR00385">
    <property type="entry name" value="P450"/>
</dbReference>
<evidence type="ECO:0000256" key="8">
    <source>
        <dbReference type="PIRSR" id="PIRSR602401-1"/>
    </source>
</evidence>
<dbReference type="OrthoDB" id="1470350at2759"/>
<dbReference type="GO" id="GO:0020037">
    <property type="term" value="F:heme binding"/>
    <property type="evidence" value="ECO:0007669"/>
    <property type="project" value="InterPro"/>
</dbReference>
<dbReference type="InterPro" id="IPR002401">
    <property type="entry name" value="Cyt_P450_E_grp-I"/>
</dbReference>
<dbReference type="PROSITE" id="PS51257">
    <property type="entry name" value="PROKAR_LIPOPROTEIN"/>
    <property type="match status" value="1"/>
</dbReference>
<keyword evidence="4 8" id="KW-0479">Metal-binding</keyword>
<dbReference type="EMBL" id="KV878595">
    <property type="protein sequence ID" value="OJJ54352.1"/>
    <property type="molecule type" value="Genomic_DNA"/>
</dbReference>
<organism evidence="12 13">
    <name type="scientific">Aspergillus sydowii CBS 593.65</name>
    <dbReference type="NCBI Taxonomy" id="1036612"/>
    <lineage>
        <taxon>Eukaryota</taxon>
        <taxon>Fungi</taxon>
        <taxon>Dikarya</taxon>
        <taxon>Ascomycota</taxon>
        <taxon>Pezizomycotina</taxon>
        <taxon>Eurotiomycetes</taxon>
        <taxon>Eurotiomycetidae</taxon>
        <taxon>Eurotiales</taxon>
        <taxon>Aspergillaceae</taxon>
        <taxon>Aspergillus</taxon>
        <taxon>Aspergillus subgen. Nidulantes</taxon>
    </lineage>
</organism>
<evidence type="ECO:0000256" key="2">
    <source>
        <dbReference type="ARBA" id="ARBA00010617"/>
    </source>
</evidence>
<protein>
    <submittedName>
        <fullName evidence="12">Uncharacterized protein</fullName>
    </submittedName>
</protein>
<dbReference type="RefSeq" id="XP_040698158.1">
    <property type="nucleotide sequence ID" value="XM_040842950.1"/>
</dbReference>
<evidence type="ECO:0000256" key="3">
    <source>
        <dbReference type="ARBA" id="ARBA00022617"/>
    </source>
</evidence>
<feature type="binding site" description="axial binding residue" evidence="8">
    <location>
        <position position="451"/>
    </location>
    <ligand>
        <name>heme</name>
        <dbReference type="ChEBI" id="CHEBI:30413"/>
    </ligand>
    <ligandPart>
        <name>Fe</name>
        <dbReference type="ChEBI" id="CHEBI:18248"/>
    </ligandPart>
</feature>
<reference evidence="13" key="1">
    <citation type="journal article" date="2017" name="Genome Biol.">
        <title>Comparative genomics reveals high biological diversity and specific adaptations in the industrially and medically important fungal genus Aspergillus.</title>
        <authorList>
            <person name="de Vries R.P."/>
            <person name="Riley R."/>
            <person name="Wiebenga A."/>
            <person name="Aguilar-Osorio G."/>
            <person name="Amillis S."/>
            <person name="Uchima C.A."/>
            <person name="Anderluh G."/>
            <person name="Asadollahi M."/>
            <person name="Askin M."/>
            <person name="Barry K."/>
            <person name="Battaglia E."/>
            <person name="Bayram O."/>
            <person name="Benocci T."/>
            <person name="Braus-Stromeyer S.A."/>
            <person name="Caldana C."/>
            <person name="Canovas D."/>
            <person name="Cerqueira G.C."/>
            <person name="Chen F."/>
            <person name="Chen W."/>
            <person name="Choi C."/>
            <person name="Clum A."/>
            <person name="Dos Santos R.A."/>
            <person name="Damasio A.R."/>
            <person name="Diallinas G."/>
            <person name="Emri T."/>
            <person name="Fekete E."/>
            <person name="Flipphi M."/>
            <person name="Freyberg S."/>
            <person name="Gallo A."/>
            <person name="Gournas C."/>
            <person name="Habgood R."/>
            <person name="Hainaut M."/>
            <person name="Harispe M.L."/>
            <person name="Henrissat B."/>
            <person name="Hilden K.S."/>
            <person name="Hope R."/>
            <person name="Hossain A."/>
            <person name="Karabika E."/>
            <person name="Karaffa L."/>
            <person name="Karanyi Z."/>
            <person name="Krasevec N."/>
            <person name="Kuo A."/>
            <person name="Kusch H."/>
            <person name="LaButti K."/>
            <person name="Lagendijk E.L."/>
            <person name="Lapidus A."/>
            <person name="Levasseur A."/>
            <person name="Lindquist E."/>
            <person name="Lipzen A."/>
            <person name="Logrieco A.F."/>
            <person name="MacCabe A."/>
            <person name="Maekelae M.R."/>
            <person name="Malavazi I."/>
            <person name="Melin P."/>
            <person name="Meyer V."/>
            <person name="Mielnichuk N."/>
            <person name="Miskei M."/>
            <person name="Molnar A.P."/>
            <person name="Mule G."/>
            <person name="Ngan C.Y."/>
            <person name="Orejas M."/>
            <person name="Orosz E."/>
            <person name="Ouedraogo J.P."/>
            <person name="Overkamp K.M."/>
            <person name="Park H.-S."/>
            <person name="Perrone G."/>
            <person name="Piumi F."/>
            <person name="Punt P.J."/>
            <person name="Ram A.F."/>
            <person name="Ramon A."/>
            <person name="Rauscher S."/>
            <person name="Record E."/>
            <person name="Riano-Pachon D.M."/>
            <person name="Robert V."/>
            <person name="Roehrig J."/>
            <person name="Ruller R."/>
            <person name="Salamov A."/>
            <person name="Salih N.S."/>
            <person name="Samson R.A."/>
            <person name="Sandor E."/>
            <person name="Sanguinetti M."/>
            <person name="Schuetze T."/>
            <person name="Sepcic K."/>
            <person name="Shelest E."/>
            <person name="Sherlock G."/>
            <person name="Sophianopoulou V."/>
            <person name="Squina F.M."/>
            <person name="Sun H."/>
            <person name="Susca A."/>
            <person name="Todd R.B."/>
            <person name="Tsang A."/>
            <person name="Unkles S.E."/>
            <person name="van de Wiele N."/>
            <person name="van Rossen-Uffink D."/>
            <person name="Oliveira J.V."/>
            <person name="Vesth T.C."/>
            <person name="Visser J."/>
            <person name="Yu J.-H."/>
            <person name="Zhou M."/>
            <person name="Andersen M.R."/>
            <person name="Archer D.B."/>
            <person name="Baker S.E."/>
            <person name="Benoit I."/>
            <person name="Brakhage A.A."/>
            <person name="Braus G.H."/>
            <person name="Fischer R."/>
            <person name="Frisvad J.C."/>
            <person name="Goldman G.H."/>
            <person name="Houbraken J."/>
            <person name="Oakley B."/>
            <person name="Pocsi I."/>
            <person name="Scazzocchio C."/>
            <person name="Seiboth B."/>
            <person name="vanKuyk P.A."/>
            <person name="Wortman J."/>
            <person name="Dyer P.S."/>
            <person name="Grigoriev I.V."/>
        </authorList>
    </citation>
    <scope>NUCLEOTIDE SEQUENCE [LARGE SCALE GENOMIC DNA]</scope>
    <source>
        <strain evidence="13">CBS 593.65</strain>
    </source>
</reference>
<keyword evidence="3 8" id="KW-0349">Heme</keyword>
<dbReference type="Proteomes" id="UP000184356">
    <property type="component" value="Unassembled WGS sequence"/>
</dbReference>
<name>A0A1L9T4I8_9EURO</name>
<evidence type="ECO:0000256" key="5">
    <source>
        <dbReference type="ARBA" id="ARBA00023002"/>
    </source>
</evidence>
<feature type="compositionally biased region" description="Polar residues" evidence="10">
    <location>
        <begin position="517"/>
        <end position="526"/>
    </location>
</feature>
<keyword evidence="5 9" id="KW-0560">Oxidoreductase</keyword>
<dbReference type="VEuPathDB" id="FungiDB:ASPSYDRAFT_160945"/>
<gene>
    <name evidence="12" type="ORF">ASPSYDRAFT_160945</name>
</gene>
<dbReference type="Gene3D" id="1.10.630.10">
    <property type="entry name" value="Cytochrome P450"/>
    <property type="match status" value="1"/>
</dbReference>
<keyword evidence="11" id="KW-0472">Membrane</keyword>
<dbReference type="InterPro" id="IPR017972">
    <property type="entry name" value="Cyt_P450_CS"/>
</dbReference>
<feature type="transmembrane region" description="Helical" evidence="11">
    <location>
        <begin position="12"/>
        <end position="32"/>
    </location>
</feature>
<keyword evidence="13" id="KW-1185">Reference proteome</keyword>
<feature type="region of interest" description="Disordered" evidence="10">
    <location>
        <begin position="514"/>
        <end position="535"/>
    </location>
</feature>
<dbReference type="STRING" id="1036612.A0A1L9T4I8"/>
<keyword evidence="6 8" id="KW-0408">Iron</keyword>
<evidence type="ECO:0000313" key="12">
    <source>
        <dbReference type="EMBL" id="OJJ54352.1"/>
    </source>
</evidence>
<comment type="similarity">
    <text evidence="2 9">Belongs to the cytochrome P450 family.</text>
</comment>
<dbReference type="PANTHER" id="PTHR24305:SF210">
    <property type="entry name" value="CYTOCHROME P450 MONOOXYGENASE ASQL-RELATED"/>
    <property type="match status" value="1"/>
</dbReference>
<dbReference type="CDD" id="cd11058">
    <property type="entry name" value="CYP60B-like"/>
    <property type="match status" value="1"/>
</dbReference>
<dbReference type="GO" id="GO:0005506">
    <property type="term" value="F:iron ion binding"/>
    <property type="evidence" value="ECO:0007669"/>
    <property type="project" value="InterPro"/>
</dbReference>
<keyword evidence="7 9" id="KW-0503">Monooxygenase</keyword>
<evidence type="ECO:0000256" key="1">
    <source>
        <dbReference type="ARBA" id="ARBA00001971"/>
    </source>
</evidence>
<dbReference type="AlphaFoldDB" id="A0A1L9T4I8"/>
<dbReference type="PROSITE" id="PS00086">
    <property type="entry name" value="CYTOCHROME_P450"/>
    <property type="match status" value="1"/>
</dbReference>
<dbReference type="GO" id="GO:0004497">
    <property type="term" value="F:monooxygenase activity"/>
    <property type="evidence" value="ECO:0007669"/>
    <property type="project" value="UniProtKB-KW"/>
</dbReference>
<dbReference type="InterPro" id="IPR001128">
    <property type="entry name" value="Cyt_P450"/>
</dbReference>
<dbReference type="GO" id="GO:0044550">
    <property type="term" value="P:secondary metabolite biosynthetic process"/>
    <property type="evidence" value="ECO:0007669"/>
    <property type="project" value="UniProtKB-ARBA"/>
</dbReference>
<evidence type="ECO:0000256" key="7">
    <source>
        <dbReference type="ARBA" id="ARBA00023033"/>
    </source>
</evidence>
<keyword evidence="11" id="KW-1133">Transmembrane helix</keyword>
<dbReference type="GeneID" id="63759023"/>
<sequence length="535" mass="60114">MLGARTATESAWYLASVGFVLASCYTVVLVIYRLNFHPLARFPGPRRCAISSLPSIYSLLRGRLGFDNKKLHDKYGPVVRVSPNELSFNSAQSWEDIYGFKTGGRKNMHKDPIHVGSVDPLPGASTLTMSDDTNHARQRRALSHSFSERALKDQEYIIQHYVDILITKLKSKADQAEEFNLVNWLNFTTFDIIGDLAFGEPFGCLDLGAFHSWVALIFETVKVGALEQATRRFAEAGSLTQSLLLHMIPEYMRKRRRDHLSLSKEKVEQRLRNGGTDHTDFIYYILKQREKYDLHDNEIILNSALFIVAGSETTANLLSGLFARLLRNTDKMQKLYAEVRSTFQSEDGINYDSTSQLPYLNACLEEGLRIHPPVPIGLLRTVPKAGDTIDGHWVPGGTSVSTGGWAASHNPANFYDCDTFIPERWLDGAGLSFATDIKSGMQPFSLGPRGCIGKNLSYMEMRVILARLVWNFDIVSTDGVWQWNPEGEMKHMKAFTTWQKPDLNVRVMRAQKGVGGRTSSSYTAKTQAERLGQKS</sequence>